<dbReference type="KEGG" id="vg:80521745"/>
<accession>A0A345MP96</accession>
<evidence type="ECO:0000313" key="2">
    <source>
        <dbReference type="Proteomes" id="UP000276259"/>
    </source>
</evidence>
<sequence>MSTFSDMSDLSRNEFDDISLDELSVLSPLQVAEDDIPDAFPHDGTDRRQQISRAILTYFPDTVETIWLEPDTFFTDPKSLILNWVGQYEVCPSTAKLHVHIYVEFIHHARPRFEYLLQTWRHHGLAVNIRRSQRSSAVQRQGAVNYCTDDEKRKLETRVYLWPHCSSPSKMVYSIAHAKPKTQSKDDKVEDMRVYIESKPMSWTWDKIVHETTESKKLLAVCSWGPKYHAGRHASVPRRNVSAVHLWYGAGGTGKTTNAMAYKTQETPDKDERYYRRNHDDGNFWGGGRTAYKGQQVIHYEEFAGQEPFNRLKEICDLGKPGPAVNIKQSGIDLNHDTVIFTSNVHPAGWFNNMWNADKKQFHPFWRRVTQVSFFPAHRPDGSLNVPDSDNPPFIIDQTADWVGFNGDYDAALDHAEQHWPLKQVPQEGFVPGFNLGSNN</sequence>
<evidence type="ECO:0000313" key="1">
    <source>
        <dbReference type="EMBL" id="AXH73196.1"/>
    </source>
</evidence>
<dbReference type="Proteomes" id="UP000276259">
    <property type="component" value="Segment"/>
</dbReference>
<dbReference type="Gene3D" id="3.40.1310.20">
    <property type="match status" value="1"/>
</dbReference>
<keyword evidence="2" id="KW-1185">Reference proteome</keyword>
<protein>
    <submittedName>
        <fullName evidence="1">Replication-associated protein</fullName>
    </submittedName>
</protein>
<organism evidence="1 2">
    <name type="scientific">Bacilladnaviridae sp. isolate ctdc18</name>
    <dbReference type="NCBI Taxonomy" id="3070177"/>
    <lineage>
        <taxon>Viruses</taxon>
        <taxon>Monodnaviria</taxon>
        <taxon>Shotokuvirae</taxon>
        <taxon>Cressdnaviricota</taxon>
        <taxon>Arfiviricetes</taxon>
        <taxon>Baphyvirales</taxon>
        <taxon>Bacilladnaviridae</taxon>
        <taxon>Protobacilladnavirus</taxon>
        <taxon>Protobacilladnavirus redsnap</taxon>
    </lineage>
</organism>
<name>A0A345MP96_9VIRU</name>
<dbReference type="EMBL" id="MH616678">
    <property type="protein sequence ID" value="AXH73196.1"/>
    <property type="molecule type" value="Genomic_DNA"/>
</dbReference>
<proteinExistence type="predicted"/>
<reference evidence="1 2" key="1">
    <citation type="submission" date="2018-07" db="EMBL/GenBank/DDBJ databases">
        <title>Uncovering a Universe of Circular DNA Viruses in Animal Metagenomes.</title>
        <authorList>
            <person name="Tisza M."/>
            <person name="Buck C."/>
            <person name="Pastrana D."/>
            <person name="Welch N."/>
            <person name="Peretti A."/>
        </authorList>
    </citation>
    <scope>NUCLEOTIDE SEQUENCE [LARGE SCALE GENOMIC DNA]</scope>
    <source>
        <strain evidence="1">Ctdc18</strain>
    </source>
</reference>